<dbReference type="CDD" id="cd23081">
    <property type="entry name" value="cpPDZ_EcRseP-like"/>
    <property type="match status" value="1"/>
</dbReference>
<dbReference type="EC" id="3.4.24.-" evidence="11"/>
<dbReference type="NCBIfam" id="TIGR00054">
    <property type="entry name" value="RIP metalloprotease RseP"/>
    <property type="match status" value="1"/>
</dbReference>
<evidence type="ECO:0000256" key="9">
    <source>
        <dbReference type="ARBA" id="ARBA00023049"/>
    </source>
</evidence>
<dbReference type="InterPro" id="IPR001478">
    <property type="entry name" value="PDZ"/>
</dbReference>
<dbReference type="HOGENOM" id="CLU_025778_0_2_6"/>
<proteinExistence type="inferred from homology"/>
<feature type="domain" description="PDZ" evidence="12">
    <location>
        <begin position="117"/>
        <end position="186"/>
    </location>
</feature>
<dbReference type="GO" id="GO:0016020">
    <property type="term" value="C:membrane"/>
    <property type="evidence" value="ECO:0007669"/>
    <property type="project" value="UniProtKB-SubCell"/>
</dbReference>
<evidence type="ECO:0000256" key="6">
    <source>
        <dbReference type="ARBA" id="ARBA00022801"/>
    </source>
</evidence>
<keyword evidence="7 11" id="KW-0862">Zinc</keyword>
<keyword evidence="4" id="KW-0645">Protease</keyword>
<evidence type="ECO:0000256" key="3">
    <source>
        <dbReference type="ARBA" id="ARBA00007931"/>
    </source>
</evidence>
<evidence type="ECO:0000313" key="14">
    <source>
        <dbReference type="Proteomes" id="UP000028839"/>
    </source>
</evidence>
<evidence type="ECO:0000256" key="7">
    <source>
        <dbReference type="ARBA" id="ARBA00022833"/>
    </source>
</evidence>
<dbReference type="InterPro" id="IPR008915">
    <property type="entry name" value="Peptidase_M50"/>
</dbReference>
<dbReference type="InterPro" id="IPR041489">
    <property type="entry name" value="PDZ_6"/>
</dbReference>
<comment type="cofactor">
    <cofactor evidence="1 11">
        <name>Zn(2+)</name>
        <dbReference type="ChEBI" id="CHEBI:29105"/>
    </cofactor>
</comment>
<dbReference type="GO" id="GO:0004222">
    <property type="term" value="F:metalloendopeptidase activity"/>
    <property type="evidence" value="ECO:0007669"/>
    <property type="project" value="InterPro"/>
</dbReference>
<dbReference type="Pfam" id="PF02163">
    <property type="entry name" value="Peptidase_M50"/>
    <property type="match status" value="1"/>
</dbReference>
<sequence>MSIVLAILAFAIAIGVLVAVHEYGHFWVARRSGVKVLRFSIGFGRPLWRWRGKDQTEYILGSLPLGGYVKMLDEREGEVAKEDLPRAFNRQSLGIRSAVVAAGPVANILFAIIAYWLAFVFGIAGIKPIVGEIMVDTPADRAGFRVGEEIIAVGEQTTPTWASVRHAIFVASQHESRVPVTVSGAGGEQKLSLDLSQVQVDVDPEKARDILEQLGVQPERPLLAPVIGEVLPGEPARQAGFQPGDRVLSAASQPIRTWNEWVEFVRDHPGEAFNVEIERGEERLILNLQPAIIEGEQGPVGRIGAAPEPPGELPEELRATLRYSPFAAISRAVEKTWEIGSLTVLMLGKMLAGEVSTKSISGPITIAQYAGYSAQIGFVPFLNFLAVVSISLAVLNLLPVPVLDGGHLLYYFIELIRGKPLSEMAQAVGQQIGIVALIGLMCLAFYNDFVRLLG</sequence>
<evidence type="ECO:0000313" key="13">
    <source>
        <dbReference type="EMBL" id="KFI20304.1"/>
    </source>
</evidence>
<dbReference type="GO" id="GO:0046872">
    <property type="term" value="F:metal ion binding"/>
    <property type="evidence" value="ECO:0007669"/>
    <property type="project" value="UniProtKB-KW"/>
</dbReference>
<evidence type="ECO:0000256" key="8">
    <source>
        <dbReference type="ARBA" id="ARBA00022989"/>
    </source>
</evidence>
<evidence type="ECO:0000259" key="12">
    <source>
        <dbReference type="SMART" id="SM00228"/>
    </source>
</evidence>
<feature type="transmembrane region" description="Helical" evidence="11">
    <location>
        <begin position="378"/>
        <end position="398"/>
    </location>
</feature>
<keyword evidence="5 11" id="KW-0812">Transmembrane</keyword>
<keyword evidence="9 11" id="KW-0482">Metalloprotease</keyword>
<dbReference type="PANTHER" id="PTHR42837">
    <property type="entry name" value="REGULATOR OF SIGMA-E PROTEASE RSEP"/>
    <property type="match status" value="1"/>
</dbReference>
<dbReference type="InterPro" id="IPR004387">
    <property type="entry name" value="Pept_M50_Zn"/>
</dbReference>
<dbReference type="InterPro" id="IPR036034">
    <property type="entry name" value="PDZ_sf"/>
</dbReference>
<feature type="transmembrane region" description="Helical" evidence="11">
    <location>
        <begin position="427"/>
        <end position="446"/>
    </location>
</feature>
<dbReference type="PANTHER" id="PTHR42837:SF2">
    <property type="entry name" value="MEMBRANE METALLOPROTEASE ARASP2, CHLOROPLASTIC-RELATED"/>
    <property type="match status" value="1"/>
</dbReference>
<dbReference type="Gene3D" id="2.30.42.10">
    <property type="match status" value="2"/>
</dbReference>
<organism evidence="13 14">
    <name type="scientific">Nitrosococcus oceani C-27</name>
    <dbReference type="NCBI Taxonomy" id="314279"/>
    <lineage>
        <taxon>Bacteria</taxon>
        <taxon>Pseudomonadati</taxon>
        <taxon>Pseudomonadota</taxon>
        <taxon>Gammaproteobacteria</taxon>
        <taxon>Chromatiales</taxon>
        <taxon>Chromatiaceae</taxon>
        <taxon>Nitrosococcus</taxon>
    </lineage>
</organism>
<evidence type="ECO:0000256" key="10">
    <source>
        <dbReference type="ARBA" id="ARBA00023136"/>
    </source>
</evidence>
<evidence type="ECO:0000256" key="2">
    <source>
        <dbReference type="ARBA" id="ARBA00004141"/>
    </source>
</evidence>
<dbReference type="Proteomes" id="UP000028839">
    <property type="component" value="Unassembled WGS sequence"/>
</dbReference>
<evidence type="ECO:0000256" key="5">
    <source>
        <dbReference type="ARBA" id="ARBA00022692"/>
    </source>
</evidence>
<evidence type="ECO:0000256" key="11">
    <source>
        <dbReference type="RuleBase" id="RU362031"/>
    </source>
</evidence>
<dbReference type="SMART" id="SM00228">
    <property type="entry name" value="PDZ"/>
    <property type="match status" value="2"/>
</dbReference>
<gene>
    <name evidence="13" type="ORF">IB75_04110</name>
</gene>
<dbReference type="GO" id="GO:0006508">
    <property type="term" value="P:proteolysis"/>
    <property type="evidence" value="ECO:0007669"/>
    <property type="project" value="UniProtKB-KW"/>
</dbReference>
<evidence type="ECO:0000256" key="4">
    <source>
        <dbReference type="ARBA" id="ARBA00022670"/>
    </source>
</evidence>
<keyword evidence="6 11" id="KW-0378">Hydrolase</keyword>
<evidence type="ECO:0000256" key="1">
    <source>
        <dbReference type="ARBA" id="ARBA00001947"/>
    </source>
</evidence>
<comment type="subcellular location">
    <subcellularLocation>
        <location evidence="2">Membrane</location>
        <topology evidence="2">Multi-pass membrane protein</topology>
    </subcellularLocation>
</comment>
<name>A0A0E2Z4A3_9GAMM</name>
<dbReference type="SUPFAM" id="SSF50156">
    <property type="entry name" value="PDZ domain-like"/>
    <property type="match status" value="2"/>
</dbReference>
<keyword evidence="10 11" id="KW-0472">Membrane</keyword>
<feature type="domain" description="PDZ" evidence="12">
    <location>
        <begin position="212"/>
        <end position="281"/>
    </location>
</feature>
<accession>A0A0E2Z4A3</accession>
<protein>
    <recommendedName>
        <fullName evidence="11">Zinc metalloprotease</fullName>
        <ecNumber evidence="11">3.4.24.-</ecNumber>
    </recommendedName>
</protein>
<dbReference type="OrthoDB" id="9782003at2"/>
<feature type="transmembrane region" description="Helical" evidence="11">
    <location>
        <begin position="98"/>
        <end position="124"/>
    </location>
</feature>
<dbReference type="CDD" id="cd06163">
    <property type="entry name" value="S2P-M50_PDZ_RseP-like"/>
    <property type="match status" value="2"/>
</dbReference>
<dbReference type="Pfam" id="PF17820">
    <property type="entry name" value="PDZ_6"/>
    <property type="match status" value="1"/>
</dbReference>
<keyword evidence="8 11" id="KW-1133">Transmembrane helix</keyword>
<reference evidence="13 14" key="1">
    <citation type="submission" date="2014-07" db="EMBL/GenBank/DDBJ databases">
        <title>Comparative analysis of Nitrosococcus oceani genome inventories of strains from Pacific and Atlantic gyres.</title>
        <authorList>
            <person name="Lim C.K."/>
            <person name="Wang L."/>
            <person name="Sayavedra-Soto L.A."/>
            <person name="Klotz M.G."/>
        </authorList>
    </citation>
    <scope>NUCLEOTIDE SEQUENCE [LARGE SCALE GENOMIC DNA]</scope>
    <source>
        <strain evidence="13 14">C-27</strain>
    </source>
</reference>
<dbReference type="AlphaFoldDB" id="A0A0E2Z4A3"/>
<comment type="similarity">
    <text evidence="3 11">Belongs to the peptidase M50B family.</text>
</comment>
<dbReference type="EMBL" id="JPGN01000023">
    <property type="protein sequence ID" value="KFI20304.1"/>
    <property type="molecule type" value="Genomic_DNA"/>
</dbReference>
<keyword evidence="11" id="KW-0479">Metal-binding</keyword>
<comment type="caution">
    <text evidence="13">The sequence shown here is derived from an EMBL/GenBank/DDBJ whole genome shotgun (WGS) entry which is preliminary data.</text>
</comment>